<dbReference type="AlphaFoldDB" id="Q982H4"/>
<reference evidence="1 2" key="1">
    <citation type="journal article" date="2000" name="DNA Res.">
        <title>Complete genome structure of the nitrogen-fixing symbiotic bacterium Mesorhizobium loti.</title>
        <authorList>
            <person name="Kaneko T."/>
            <person name="Nakamura Y."/>
            <person name="Sato S."/>
            <person name="Asamizu E."/>
            <person name="Kato T."/>
            <person name="Sasamoto S."/>
            <person name="Watanabe A."/>
            <person name="Idesawa K."/>
            <person name="Ishikawa A."/>
            <person name="Kawashima K."/>
            <person name="Kimura T."/>
            <person name="Kishida Y."/>
            <person name="Kiyokawa C."/>
            <person name="Kohara M."/>
            <person name="Matsumoto M."/>
            <person name="Matsuno A."/>
            <person name="Mochizuki Y."/>
            <person name="Nakayama S."/>
            <person name="Nakazaki N."/>
            <person name="Shimpo S."/>
            <person name="Sugimoto M."/>
            <person name="Takeuchi C."/>
            <person name="Yamada M."/>
            <person name="Tabata S."/>
        </authorList>
    </citation>
    <scope>NUCLEOTIDE SEQUENCE [LARGE SCALE GENOMIC DNA]</scope>
    <source>
        <strain evidence="2">LMG 29417 / CECT 9101 / MAFF 303099</strain>
        <plasmid evidence="1 2">pMLa</plasmid>
    </source>
</reference>
<evidence type="ECO:0000313" key="2">
    <source>
        <dbReference type="Proteomes" id="UP000000552"/>
    </source>
</evidence>
<accession>Q982H4</accession>
<proteinExistence type="predicted"/>
<name>Q982H4_RHILO</name>
<sequence>MCERIRPLFELKQQDARLFDRGPEIFCVNQRVNPVEDLQASSLSPRHPQRIQRRW</sequence>
<keyword evidence="1" id="KW-0614">Plasmid</keyword>
<geneLocation type="plasmid" evidence="1 2">
    <name>pMLa</name>
</geneLocation>
<organism evidence="1 2">
    <name type="scientific">Mesorhizobium japonicum (strain LMG 29417 / CECT 9101 / MAFF 303099)</name>
    <name type="common">Mesorhizobium loti (strain MAFF 303099)</name>
    <dbReference type="NCBI Taxonomy" id="266835"/>
    <lineage>
        <taxon>Bacteria</taxon>
        <taxon>Pseudomonadati</taxon>
        <taxon>Pseudomonadota</taxon>
        <taxon>Alphaproteobacteria</taxon>
        <taxon>Hyphomicrobiales</taxon>
        <taxon>Phyllobacteriaceae</taxon>
        <taxon>Mesorhizobium</taxon>
    </lineage>
</organism>
<evidence type="ECO:0000313" key="1">
    <source>
        <dbReference type="EMBL" id="BAB54485.1"/>
    </source>
</evidence>
<dbReference type="KEGG" id="mlo:msl9071"/>
<dbReference type="HOGENOM" id="CLU_3029281_0_0_5"/>
<dbReference type="EMBL" id="BA000013">
    <property type="protein sequence ID" value="BAB54485.1"/>
    <property type="molecule type" value="Genomic_DNA"/>
</dbReference>
<gene>
    <name evidence="1" type="ordered locus">msl9071</name>
</gene>
<protein>
    <submittedName>
        <fullName evidence="1">Msl9071 protein</fullName>
    </submittedName>
</protein>
<dbReference type="Proteomes" id="UP000000552">
    <property type="component" value="Plasmid pMLa"/>
</dbReference>